<name>A0A2T6ZYR0_TUBBO</name>
<evidence type="ECO:0000313" key="1">
    <source>
        <dbReference type="EMBL" id="PUU80639.1"/>
    </source>
</evidence>
<reference evidence="1 2" key="1">
    <citation type="submission" date="2017-04" db="EMBL/GenBank/DDBJ databases">
        <title>Draft genome sequence of Tuber borchii Vittad., a whitish edible truffle.</title>
        <authorList>
            <consortium name="DOE Joint Genome Institute"/>
            <person name="Murat C."/>
            <person name="Kuo A."/>
            <person name="Barry K.W."/>
            <person name="Clum A."/>
            <person name="Dockter R.B."/>
            <person name="Fauchery L."/>
            <person name="Iotti M."/>
            <person name="Kohler A."/>
            <person name="Labutti K."/>
            <person name="Lindquist E.A."/>
            <person name="Lipzen A."/>
            <person name="Ohm R.A."/>
            <person name="Wang M."/>
            <person name="Grigoriev I.V."/>
            <person name="Zambonelli A."/>
            <person name="Martin F.M."/>
        </authorList>
    </citation>
    <scope>NUCLEOTIDE SEQUENCE [LARGE SCALE GENOMIC DNA]</scope>
    <source>
        <strain evidence="1 2">Tbo3840</strain>
    </source>
</reference>
<dbReference type="EMBL" id="NESQ01000060">
    <property type="protein sequence ID" value="PUU80639.1"/>
    <property type="molecule type" value="Genomic_DNA"/>
</dbReference>
<protein>
    <submittedName>
        <fullName evidence="1">Uncharacterized protein</fullName>
    </submittedName>
</protein>
<evidence type="ECO:0000313" key="2">
    <source>
        <dbReference type="Proteomes" id="UP000244722"/>
    </source>
</evidence>
<gene>
    <name evidence="1" type="ORF">B9Z19DRAFT_1078917</name>
</gene>
<dbReference type="Proteomes" id="UP000244722">
    <property type="component" value="Unassembled WGS sequence"/>
</dbReference>
<sequence length="74" mass="8353">MPRIPAMSGPDKPTVFPRGAWRLPHTTSVGLVLAWDRVPVATHTRHAQASDSLWRLLRSCGRKVDNYFYCGPLH</sequence>
<accession>A0A2T6ZYR0</accession>
<dbReference type="AlphaFoldDB" id="A0A2T6ZYR0"/>
<proteinExistence type="predicted"/>
<comment type="caution">
    <text evidence="1">The sequence shown here is derived from an EMBL/GenBank/DDBJ whole genome shotgun (WGS) entry which is preliminary data.</text>
</comment>
<organism evidence="1 2">
    <name type="scientific">Tuber borchii</name>
    <name type="common">White truffle</name>
    <dbReference type="NCBI Taxonomy" id="42251"/>
    <lineage>
        <taxon>Eukaryota</taxon>
        <taxon>Fungi</taxon>
        <taxon>Dikarya</taxon>
        <taxon>Ascomycota</taxon>
        <taxon>Pezizomycotina</taxon>
        <taxon>Pezizomycetes</taxon>
        <taxon>Pezizales</taxon>
        <taxon>Tuberaceae</taxon>
        <taxon>Tuber</taxon>
    </lineage>
</organism>
<keyword evidence="2" id="KW-1185">Reference proteome</keyword>